<dbReference type="PANTHER" id="PTHR47027:SF20">
    <property type="entry name" value="REVERSE TRANSCRIPTASE-LIKE PROTEIN WITH RNA-DIRECTED DNA POLYMERASE DOMAIN"/>
    <property type="match status" value="1"/>
</dbReference>
<sequence length="163" mass="19088">MSSVFKSHDLTLETKIRLLKCYVYSMLLYGVETWKLKAKTLSKLQYFELCSYRRILKIPWTDKVTNEQVLQRINTTVDLVNIVKDLKLQYLGHIMKKQGRYEILKCILQSKIEGKRAPGRRRISWLANLRAGYRKTSPQLFRIATNKVIIARMIANARNGRAP</sequence>
<accession>A0A9N9SK51</accession>
<dbReference type="EMBL" id="OU898276">
    <property type="protein sequence ID" value="CAG9826356.1"/>
    <property type="molecule type" value="Genomic_DNA"/>
</dbReference>
<dbReference type="OrthoDB" id="8196546at2759"/>
<protein>
    <submittedName>
        <fullName evidence="1">Uncharacterized protein</fullName>
    </submittedName>
</protein>
<keyword evidence="2" id="KW-1185">Reference proteome</keyword>
<organism evidence="1 2">
    <name type="scientific">Diabrotica balteata</name>
    <name type="common">Banded cucumber beetle</name>
    <dbReference type="NCBI Taxonomy" id="107213"/>
    <lineage>
        <taxon>Eukaryota</taxon>
        <taxon>Metazoa</taxon>
        <taxon>Ecdysozoa</taxon>
        <taxon>Arthropoda</taxon>
        <taxon>Hexapoda</taxon>
        <taxon>Insecta</taxon>
        <taxon>Pterygota</taxon>
        <taxon>Neoptera</taxon>
        <taxon>Endopterygota</taxon>
        <taxon>Coleoptera</taxon>
        <taxon>Polyphaga</taxon>
        <taxon>Cucujiformia</taxon>
        <taxon>Chrysomeloidea</taxon>
        <taxon>Chrysomelidae</taxon>
        <taxon>Galerucinae</taxon>
        <taxon>Diabroticina</taxon>
        <taxon>Diabroticites</taxon>
        <taxon>Diabrotica</taxon>
    </lineage>
</organism>
<dbReference type="Proteomes" id="UP001153709">
    <property type="component" value="Chromosome 1"/>
</dbReference>
<evidence type="ECO:0000313" key="1">
    <source>
        <dbReference type="EMBL" id="CAG9826356.1"/>
    </source>
</evidence>
<gene>
    <name evidence="1" type="ORF">DIABBA_LOCUS481</name>
</gene>
<evidence type="ECO:0000313" key="2">
    <source>
        <dbReference type="Proteomes" id="UP001153709"/>
    </source>
</evidence>
<dbReference type="PANTHER" id="PTHR47027">
    <property type="entry name" value="REVERSE TRANSCRIPTASE DOMAIN-CONTAINING PROTEIN"/>
    <property type="match status" value="1"/>
</dbReference>
<name>A0A9N9SK51_DIABA</name>
<reference evidence="1" key="1">
    <citation type="submission" date="2022-01" db="EMBL/GenBank/DDBJ databases">
        <authorList>
            <person name="King R."/>
        </authorList>
    </citation>
    <scope>NUCLEOTIDE SEQUENCE</scope>
</reference>
<proteinExistence type="predicted"/>
<dbReference type="AlphaFoldDB" id="A0A9N9SK51"/>